<comment type="caution">
    <text evidence="1">The sequence shown here is derived from an EMBL/GenBank/DDBJ whole genome shotgun (WGS) entry which is preliminary data.</text>
</comment>
<protein>
    <submittedName>
        <fullName evidence="1">Uncharacterized protein</fullName>
    </submittedName>
</protein>
<keyword evidence="2" id="KW-1185">Reference proteome</keyword>
<gene>
    <name evidence="1" type="ORF">Vadar_017683</name>
</gene>
<name>A0ACB7XAQ6_9ERIC</name>
<organism evidence="1 2">
    <name type="scientific">Vaccinium darrowii</name>
    <dbReference type="NCBI Taxonomy" id="229202"/>
    <lineage>
        <taxon>Eukaryota</taxon>
        <taxon>Viridiplantae</taxon>
        <taxon>Streptophyta</taxon>
        <taxon>Embryophyta</taxon>
        <taxon>Tracheophyta</taxon>
        <taxon>Spermatophyta</taxon>
        <taxon>Magnoliopsida</taxon>
        <taxon>eudicotyledons</taxon>
        <taxon>Gunneridae</taxon>
        <taxon>Pentapetalae</taxon>
        <taxon>asterids</taxon>
        <taxon>Ericales</taxon>
        <taxon>Ericaceae</taxon>
        <taxon>Vaccinioideae</taxon>
        <taxon>Vaccinieae</taxon>
        <taxon>Vaccinium</taxon>
    </lineage>
</organism>
<accession>A0ACB7XAQ6</accession>
<dbReference type="EMBL" id="CM037156">
    <property type="protein sequence ID" value="KAH7837763.1"/>
    <property type="molecule type" value="Genomic_DNA"/>
</dbReference>
<evidence type="ECO:0000313" key="1">
    <source>
        <dbReference type="EMBL" id="KAH7837763.1"/>
    </source>
</evidence>
<dbReference type="Proteomes" id="UP000828048">
    <property type="component" value="Chromosome 6"/>
</dbReference>
<evidence type="ECO:0000313" key="2">
    <source>
        <dbReference type="Proteomes" id="UP000828048"/>
    </source>
</evidence>
<sequence length="1011" mass="112442">MNPSILTPTPSSSRPTFLFPHSANLAPLRLTKPILIRRKLKYPRFQYRLSTVRCSSDQPSTTPTLAATVFGPKKELTGFESLIDSVPPPVRVASSALVFTGALAAGYCLGLRLGGSRIAGAGGALALGAAGLGAAYAVNSHVPEVAAVNLHNYAVGCDDPLALRKEDVEAIAEKYGVSKQNEEFNAELCDLYCRFVSSVIPPGGENLKGDEVEAITNFKNALGIDDPEAAAMHMEVGRRIFRQSLETGDHDNGIEQRRAFQKLIYVSNLVFGEASTFLLPWKRVFKVNDSQVQIAIRDNAQRLYASKLKPVGRDINVKRLMSLREAQLLYGLSDELAEDMFREHTRKLVEEHISNALNILKSQTRAVRGASQVVEELEKILALNNLLISLRNHPDISRFARGVGPVSLLGGEYGGDRKMDDLKLLFGAYVTDALSNGSMDEKKLAALIQLRNIFGLGKREAESVMLDITTKMYRKRLAQSVSGGDLDGALSKAEFLQKLCDELHFDPQKATEIHEGIYREKLQQVVADGELSEEDVKALERLQVMLCIPRETVEAIHTEICGRLFEKVVKDGISAGIAGYDGERRKAVRKAAAGLRLKREVAMSIASKEVRKMFKIYLQRVRGAKSANESAKEIRNMIKFNTTVATLLVEDIKGERPDTTSEEPVQVDDTKEDEDEDVEWMNLRSIKKKEIYKPVPTRKGQTEITLRDDLSGKEKMDIYKRYLTVCQSGTSTKGPLGVKVTTKPTDYEFIMLNQVGEILGLTSKEILEIHRSLAEEAFRKKAEAIIADGALTEGIIEQLNKVQEEVGLPPQYAQKVIKSIATRKMADKLEIAVRQGKLTIKQLREHLEKGIDLDSVMSVSLREQLFKKTVDDIFSSGTGEFDEEEVYEKIPQELNINVEKSKRVVQEVTKSRLSNSLIQAVAQLRQGNRGGVVSSLNNLLACDKAVPSQPLSWERLDELADLFFVYLKSDPAPEKLSRLQYLLSVDDSTAEALRRMEDRLVDVAEEEEFVF</sequence>
<proteinExistence type="predicted"/>
<reference evidence="1 2" key="1">
    <citation type="journal article" date="2021" name="Hortic Res">
        <title>High-quality reference genome and annotation aids understanding of berry development for evergreen blueberry (Vaccinium darrowii).</title>
        <authorList>
            <person name="Yu J."/>
            <person name="Hulse-Kemp A.M."/>
            <person name="Babiker E."/>
            <person name="Staton M."/>
        </authorList>
    </citation>
    <scope>NUCLEOTIDE SEQUENCE [LARGE SCALE GENOMIC DNA]</scope>
    <source>
        <strain evidence="2">cv. NJ 8807/NJ 8810</strain>
        <tissue evidence="1">Young leaf</tissue>
    </source>
</reference>